<evidence type="ECO:0000256" key="4">
    <source>
        <dbReference type="ARBA" id="ARBA00023136"/>
    </source>
</evidence>
<evidence type="ECO:0000256" key="1">
    <source>
        <dbReference type="ARBA" id="ARBA00004586"/>
    </source>
</evidence>
<dbReference type="GO" id="GO:0004497">
    <property type="term" value="F:monooxygenase activity"/>
    <property type="evidence" value="ECO:0007669"/>
    <property type="project" value="InterPro"/>
</dbReference>
<keyword evidence="6" id="KW-1185">Reference proteome</keyword>
<organism evidence="5 6">
    <name type="scientific">Paramuricea clavata</name>
    <name type="common">Red gorgonian</name>
    <name type="synonym">Violescent sea-whip</name>
    <dbReference type="NCBI Taxonomy" id="317549"/>
    <lineage>
        <taxon>Eukaryota</taxon>
        <taxon>Metazoa</taxon>
        <taxon>Cnidaria</taxon>
        <taxon>Anthozoa</taxon>
        <taxon>Octocorallia</taxon>
        <taxon>Malacalcyonacea</taxon>
        <taxon>Plexauridae</taxon>
        <taxon>Paramuricea</taxon>
    </lineage>
</organism>
<gene>
    <name evidence="5" type="ORF">PACLA_8A070634</name>
</gene>
<dbReference type="GO" id="GO:0005789">
    <property type="term" value="C:endoplasmic reticulum membrane"/>
    <property type="evidence" value="ECO:0007669"/>
    <property type="project" value="UniProtKB-SubCell"/>
</dbReference>
<comment type="subcellular location">
    <subcellularLocation>
        <location evidence="1">Endoplasmic reticulum membrane</location>
    </subcellularLocation>
</comment>
<evidence type="ECO:0000256" key="2">
    <source>
        <dbReference type="ARBA" id="ARBA00010617"/>
    </source>
</evidence>
<dbReference type="InterPro" id="IPR050196">
    <property type="entry name" value="Cytochrome_P450_Monoox"/>
</dbReference>
<feature type="non-terminal residue" evidence="5">
    <location>
        <position position="254"/>
    </location>
</feature>
<dbReference type="Pfam" id="PF00067">
    <property type="entry name" value="p450"/>
    <property type="match status" value="1"/>
</dbReference>
<reference evidence="5" key="1">
    <citation type="submission" date="2020-04" db="EMBL/GenBank/DDBJ databases">
        <authorList>
            <person name="Alioto T."/>
            <person name="Alioto T."/>
            <person name="Gomez Garrido J."/>
        </authorList>
    </citation>
    <scope>NUCLEOTIDE SEQUENCE</scope>
    <source>
        <strain evidence="5">A484AB</strain>
    </source>
</reference>
<dbReference type="Gene3D" id="1.10.630.10">
    <property type="entry name" value="Cytochrome P450"/>
    <property type="match status" value="1"/>
</dbReference>
<proteinExistence type="inferred from homology"/>
<dbReference type="InterPro" id="IPR002401">
    <property type="entry name" value="Cyt_P450_E_grp-I"/>
</dbReference>
<dbReference type="GO" id="GO:0020037">
    <property type="term" value="F:heme binding"/>
    <property type="evidence" value="ECO:0007669"/>
    <property type="project" value="InterPro"/>
</dbReference>
<comment type="similarity">
    <text evidence="2">Belongs to the cytochrome P450 family.</text>
</comment>
<dbReference type="OrthoDB" id="1470350at2759"/>
<dbReference type="GO" id="GO:0005506">
    <property type="term" value="F:iron ion binding"/>
    <property type="evidence" value="ECO:0007669"/>
    <property type="project" value="InterPro"/>
</dbReference>
<sequence>AKAGKGEFDMVPYITLCVLDIICETSMGVDIKAQFGSNPEYTKAVFSMCELMPERSKSPWLWPDIIFDMTSSGRKHKKALDILHGFTNKVINDRIEQRKEYQDTNGAASDVTAIYSSSNRRIRAFLDLLLEEYDQGNITKEGVREEVDTFMFEGHDTTAALLQWVIHLVGHHPDVQSRLQKEVDNFFESKSVPVDGNIKPDQLKDLNFLECVVKEALRLFPSVPLLGRELTEECKFVPVLVFKDLRSQILYVIG</sequence>
<accession>A0A7D9IE32</accession>
<comment type="caution">
    <text evidence="5">The sequence shown here is derived from an EMBL/GenBank/DDBJ whole genome shotgun (WGS) entry which is preliminary data.</text>
</comment>
<keyword evidence="3" id="KW-0256">Endoplasmic reticulum</keyword>
<evidence type="ECO:0000256" key="3">
    <source>
        <dbReference type="ARBA" id="ARBA00022824"/>
    </source>
</evidence>
<dbReference type="PANTHER" id="PTHR24291:SF189">
    <property type="entry name" value="CYTOCHROME P450 4C3-RELATED"/>
    <property type="match status" value="1"/>
</dbReference>
<dbReference type="InterPro" id="IPR001128">
    <property type="entry name" value="Cyt_P450"/>
</dbReference>
<dbReference type="SUPFAM" id="SSF48264">
    <property type="entry name" value="Cytochrome P450"/>
    <property type="match status" value="1"/>
</dbReference>
<evidence type="ECO:0000313" key="6">
    <source>
        <dbReference type="Proteomes" id="UP001152795"/>
    </source>
</evidence>
<dbReference type="AlphaFoldDB" id="A0A7D9IE32"/>
<dbReference type="InterPro" id="IPR036396">
    <property type="entry name" value="Cyt_P450_sf"/>
</dbReference>
<dbReference type="EMBL" id="CACRXK020004729">
    <property type="protein sequence ID" value="CAB4003799.1"/>
    <property type="molecule type" value="Genomic_DNA"/>
</dbReference>
<dbReference type="GO" id="GO:0016705">
    <property type="term" value="F:oxidoreductase activity, acting on paired donors, with incorporation or reduction of molecular oxygen"/>
    <property type="evidence" value="ECO:0007669"/>
    <property type="project" value="InterPro"/>
</dbReference>
<feature type="non-terminal residue" evidence="5">
    <location>
        <position position="1"/>
    </location>
</feature>
<evidence type="ECO:0000313" key="5">
    <source>
        <dbReference type="EMBL" id="CAB4003799.1"/>
    </source>
</evidence>
<keyword evidence="4" id="KW-0472">Membrane</keyword>
<dbReference type="PRINTS" id="PR00463">
    <property type="entry name" value="EP450I"/>
</dbReference>
<protein>
    <submittedName>
        <fullName evidence="5">Cytochrome P450 4V2</fullName>
    </submittedName>
</protein>
<name>A0A7D9IE32_PARCT</name>
<dbReference type="PANTHER" id="PTHR24291">
    <property type="entry name" value="CYTOCHROME P450 FAMILY 4"/>
    <property type="match status" value="1"/>
</dbReference>
<dbReference type="Proteomes" id="UP001152795">
    <property type="component" value="Unassembled WGS sequence"/>
</dbReference>